<evidence type="ECO:0000313" key="1">
    <source>
        <dbReference type="EMBL" id="KPQ42329.1"/>
    </source>
</evidence>
<evidence type="ECO:0000313" key="2">
    <source>
        <dbReference type="Proteomes" id="UP000050360"/>
    </source>
</evidence>
<name>A0A0P8ADS3_9EURY</name>
<dbReference type="AlphaFoldDB" id="A0A0P8ADS3"/>
<protein>
    <recommendedName>
        <fullName evidence="3">DUF932 domain-containing protein</fullName>
    </recommendedName>
</protein>
<sequence>MRTSSPDLLSKNINHWLEKENPKLIRTLDGKARAFLSDRYKIIDNDDVFFMSVDEMGKGNMQFFRADLTENYLFLKAVSTTTQAEIRKGDVVQAGLIIRNSEIGLSRFQVEPFVLRLFCLNGMIVPDNGMKQTHIGRKMGEGIYSRETQELNALASLSAMRDIVRATINGQSFDNTVKLLIAASETEIIKPNQAINNISIHAGFTDIETENILYNFIHQNDPTKYGLLNAITSTAKNAETAERMTELETKANEVITLPDESFDEIINRKLRVKRAIAA</sequence>
<evidence type="ECO:0008006" key="3">
    <source>
        <dbReference type="Google" id="ProtNLM"/>
    </source>
</evidence>
<dbReference type="Pfam" id="PF06067">
    <property type="entry name" value="DUF932"/>
    <property type="match status" value="1"/>
</dbReference>
<comment type="caution">
    <text evidence="1">The sequence shown here is derived from an EMBL/GenBank/DDBJ whole genome shotgun (WGS) entry which is preliminary data.</text>
</comment>
<organism evidence="1 2">
    <name type="scientific">Candidatus Methanoperedens nitratireducens</name>
    <dbReference type="NCBI Taxonomy" id="1392998"/>
    <lineage>
        <taxon>Archaea</taxon>
        <taxon>Methanobacteriati</taxon>
        <taxon>Methanobacteriota</taxon>
        <taxon>Stenosarchaea group</taxon>
        <taxon>Methanomicrobia</taxon>
        <taxon>Methanosarcinales</taxon>
        <taxon>ANME-2 cluster</taxon>
        <taxon>Candidatus Methanoperedentaceae</taxon>
        <taxon>Candidatus Methanoperedens</taxon>
    </lineage>
</organism>
<proteinExistence type="predicted"/>
<accession>A0A0P8ADS3</accession>
<gene>
    <name evidence="1" type="ORF">MPEBLZ_03118</name>
</gene>
<dbReference type="InterPro" id="IPR026325">
    <property type="entry name" value="DUF932"/>
</dbReference>
<dbReference type="Proteomes" id="UP000050360">
    <property type="component" value="Unassembled WGS sequence"/>
</dbReference>
<dbReference type="EMBL" id="LKCM01000239">
    <property type="protein sequence ID" value="KPQ42329.1"/>
    <property type="molecule type" value="Genomic_DNA"/>
</dbReference>
<reference evidence="1 2" key="1">
    <citation type="submission" date="2015-09" db="EMBL/GenBank/DDBJ databases">
        <title>A metagenomics-based metabolic model of nitrate-dependent anaerobic oxidation of methane by Methanoperedens-like archaea.</title>
        <authorList>
            <person name="Arshad A."/>
            <person name="Speth D.R."/>
            <person name="De Graaf R.M."/>
            <person name="Op Den Camp H.J."/>
            <person name="Jetten M.S."/>
            <person name="Welte C.U."/>
        </authorList>
    </citation>
    <scope>NUCLEOTIDE SEQUENCE [LARGE SCALE GENOMIC DNA]</scope>
</reference>